<dbReference type="InterPro" id="IPR050166">
    <property type="entry name" value="ABC_transporter_ATP-bind"/>
</dbReference>
<dbReference type="Pfam" id="PF00005">
    <property type="entry name" value="ABC_tran"/>
    <property type="match status" value="1"/>
</dbReference>
<dbReference type="AlphaFoldDB" id="A0A6G4QVY9"/>
<dbReference type="SMART" id="SM00382">
    <property type="entry name" value="AAA"/>
    <property type="match status" value="1"/>
</dbReference>
<dbReference type="PROSITE" id="PS00211">
    <property type="entry name" value="ABC_TRANSPORTER_1"/>
    <property type="match status" value="1"/>
</dbReference>
<protein>
    <submittedName>
        <fullName evidence="7">ABC transporter ATP-binding protein</fullName>
    </submittedName>
</protein>
<dbReference type="Gene3D" id="3.40.50.300">
    <property type="entry name" value="P-loop containing nucleotide triphosphate hydrolases"/>
    <property type="match status" value="1"/>
</dbReference>
<reference evidence="7" key="1">
    <citation type="submission" date="2020-02" db="EMBL/GenBank/DDBJ databases">
        <authorList>
            <person name="Gao J."/>
            <person name="Sun J."/>
        </authorList>
    </citation>
    <scope>NUCLEOTIDE SEQUENCE</scope>
    <source>
        <strain evidence="7">602-2</strain>
    </source>
</reference>
<dbReference type="PROSITE" id="PS50893">
    <property type="entry name" value="ABC_TRANSPORTER_2"/>
    <property type="match status" value="1"/>
</dbReference>
<feature type="domain" description="ABC transporter" evidence="6">
    <location>
        <begin position="1"/>
        <end position="226"/>
    </location>
</feature>
<dbReference type="PANTHER" id="PTHR42788:SF19">
    <property type="entry name" value="ALIPHATIC SULFONATES IMPORT ATP-BINDING PROTEIN SSUB 2"/>
    <property type="match status" value="1"/>
</dbReference>
<sequence>MTIASLQAVEVDYPRGRALGPVDLALAAGEVVALVGPSGCGKSTALRLLAGLEQPTRGTVSRAAGKGETSVVFQAPTLAPWMSAAANVALPLELAGMQKAQARAKAREALAKVGLDGAQDARPAQLSGGMAMRASLARALVTAPRLLLLDEPFAALDEITRRALADDVLALCAALSPAVVFVTHNVEEAVYMAGRVVVLTPGPGVVAGEVVVEGPLVRPAGFRTTAAFRQTVEAVSALLAQPPQSASPTAPPEGEHLNAPARSSPSGGGGPKGRRGTAP</sequence>
<dbReference type="InterPro" id="IPR003439">
    <property type="entry name" value="ABC_transporter-like_ATP-bd"/>
</dbReference>
<dbReference type="GO" id="GO:0005524">
    <property type="term" value="F:ATP binding"/>
    <property type="evidence" value="ECO:0007669"/>
    <property type="project" value="UniProtKB-KW"/>
</dbReference>
<feature type="region of interest" description="Disordered" evidence="5">
    <location>
        <begin position="240"/>
        <end position="279"/>
    </location>
</feature>
<accession>A0A6G4QVY9</accession>
<organism evidence="7">
    <name type="scientific">Caulobacter sp. 602-2</name>
    <dbReference type="NCBI Taxonomy" id="2710887"/>
    <lineage>
        <taxon>Bacteria</taxon>
        <taxon>Pseudomonadati</taxon>
        <taxon>Pseudomonadota</taxon>
        <taxon>Alphaproteobacteria</taxon>
        <taxon>Caulobacterales</taxon>
        <taxon>Caulobacteraceae</taxon>
        <taxon>Caulobacter</taxon>
    </lineage>
</organism>
<dbReference type="GO" id="GO:0016887">
    <property type="term" value="F:ATP hydrolysis activity"/>
    <property type="evidence" value="ECO:0007669"/>
    <property type="project" value="InterPro"/>
</dbReference>
<evidence type="ECO:0000256" key="5">
    <source>
        <dbReference type="SAM" id="MobiDB-lite"/>
    </source>
</evidence>
<evidence type="ECO:0000256" key="1">
    <source>
        <dbReference type="ARBA" id="ARBA00005417"/>
    </source>
</evidence>
<proteinExistence type="inferred from homology"/>
<gene>
    <name evidence="7" type="ORF">G5B46_07740</name>
</gene>
<evidence type="ECO:0000256" key="4">
    <source>
        <dbReference type="ARBA" id="ARBA00022840"/>
    </source>
</evidence>
<comment type="similarity">
    <text evidence="1">Belongs to the ABC transporter superfamily.</text>
</comment>
<dbReference type="InterPro" id="IPR017871">
    <property type="entry name" value="ABC_transporter-like_CS"/>
</dbReference>
<dbReference type="InterPro" id="IPR003593">
    <property type="entry name" value="AAA+_ATPase"/>
</dbReference>
<keyword evidence="2" id="KW-0813">Transport</keyword>
<name>A0A6G4QVY9_9CAUL</name>
<keyword evidence="3" id="KW-0547">Nucleotide-binding</keyword>
<dbReference type="SUPFAM" id="SSF52540">
    <property type="entry name" value="P-loop containing nucleoside triphosphate hydrolases"/>
    <property type="match status" value="1"/>
</dbReference>
<evidence type="ECO:0000256" key="3">
    <source>
        <dbReference type="ARBA" id="ARBA00022741"/>
    </source>
</evidence>
<evidence type="ECO:0000256" key="2">
    <source>
        <dbReference type="ARBA" id="ARBA00022448"/>
    </source>
</evidence>
<evidence type="ECO:0000313" key="7">
    <source>
        <dbReference type="EMBL" id="NGM49494.1"/>
    </source>
</evidence>
<dbReference type="PANTHER" id="PTHR42788">
    <property type="entry name" value="TAURINE IMPORT ATP-BINDING PROTEIN-RELATED"/>
    <property type="match status" value="1"/>
</dbReference>
<keyword evidence="4 7" id="KW-0067">ATP-binding</keyword>
<evidence type="ECO:0000259" key="6">
    <source>
        <dbReference type="PROSITE" id="PS50893"/>
    </source>
</evidence>
<dbReference type="EMBL" id="JAAKGT010000002">
    <property type="protein sequence ID" value="NGM49494.1"/>
    <property type="molecule type" value="Genomic_DNA"/>
</dbReference>
<dbReference type="InterPro" id="IPR027417">
    <property type="entry name" value="P-loop_NTPase"/>
</dbReference>
<comment type="caution">
    <text evidence="7">The sequence shown here is derived from an EMBL/GenBank/DDBJ whole genome shotgun (WGS) entry which is preliminary data.</text>
</comment>